<reference evidence="16" key="1">
    <citation type="journal article" date="2019" name="Int. J. Syst. Evol. Microbiol.">
        <title>The Global Catalogue of Microorganisms (GCM) 10K type strain sequencing project: providing services to taxonomists for standard genome sequencing and annotation.</title>
        <authorList>
            <consortium name="The Broad Institute Genomics Platform"/>
            <consortium name="The Broad Institute Genome Sequencing Center for Infectious Disease"/>
            <person name="Wu L."/>
            <person name="Ma J."/>
        </authorList>
    </citation>
    <scope>NUCLEOTIDE SEQUENCE [LARGE SCALE GENOMIC DNA]</scope>
    <source>
        <strain evidence="16">CGMCC 1.12237</strain>
    </source>
</reference>
<evidence type="ECO:0000256" key="7">
    <source>
        <dbReference type="ARBA" id="ARBA00022741"/>
    </source>
</evidence>
<keyword evidence="7" id="KW-0547">Nucleotide-binding</keyword>
<dbReference type="EC" id="2.7.13.3" evidence="3"/>
<dbReference type="InterPro" id="IPR003594">
    <property type="entry name" value="HATPase_dom"/>
</dbReference>
<dbReference type="Gene3D" id="3.30.565.10">
    <property type="entry name" value="Histidine kinase-like ATPase, C-terminal domain"/>
    <property type="match status" value="1"/>
</dbReference>
<dbReference type="Proteomes" id="UP001596147">
    <property type="component" value="Unassembled WGS sequence"/>
</dbReference>
<dbReference type="InterPro" id="IPR050640">
    <property type="entry name" value="Bact_2-comp_sensor_kinase"/>
</dbReference>
<evidence type="ECO:0000256" key="12">
    <source>
        <dbReference type="SAM" id="Phobius"/>
    </source>
</evidence>
<evidence type="ECO:0000313" key="15">
    <source>
        <dbReference type="EMBL" id="MFC5465194.1"/>
    </source>
</evidence>
<evidence type="ECO:0000256" key="1">
    <source>
        <dbReference type="ARBA" id="ARBA00000085"/>
    </source>
</evidence>
<dbReference type="RefSeq" id="WP_382351197.1">
    <property type="nucleotide sequence ID" value="NZ_JBHSMC010000014.1"/>
</dbReference>
<organism evidence="15 16">
    <name type="scientific">Lederbergia graminis</name>
    <dbReference type="NCBI Taxonomy" id="735518"/>
    <lineage>
        <taxon>Bacteria</taxon>
        <taxon>Bacillati</taxon>
        <taxon>Bacillota</taxon>
        <taxon>Bacilli</taxon>
        <taxon>Bacillales</taxon>
        <taxon>Bacillaceae</taxon>
        <taxon>Lederbergia</taxon>
    </lineage>
</organism>
<keyword evidence="4" id="KW-1003">Cell membrane</keyword>
<keyword evidence="8 15" id="KW-0418">Kinase</keyword>
<evidence type="ECO:0000256" key="2">
    <source>
        <dbReference type="ARBA" id="ARBA00004651"/>
    </source>
</evidence>
<name>A0ABW0LHA8_9BACI</name>
<dbReference type="SUPFAM" id="SSF158472">
    <property type="entry name" value="HAMP domain-like"/>
    <property type="match status" value="1"/>
</dbReference>
<dbReference type="Pfam" id="PF06580">
    <property type="entry name" value="His_kinase"/>
    <property type="match status" value="1"/>
</dbReference>
<dbReference type="PANTHER" id="PTHR34220">
    <property type="entry name" value="SENSOR HISTIDINE KINASE YPDA"/>
    <property type="match status" value="1"/>
</dbReference>
<dbReference type="EMBL" id="JBHSMC010000014">
    <property type="protein sequence ID" value="MFC5465194.1"/>
    <property type="molecule type" value="Genomic_DNA"/>
</dbReference>
<keyword evidence="6 15" id="KW-0808">Transferase</keyword>
<comment type="catalytic activity">
    <reaction evidence="1">
        <text>ATP + protein L-histidine = ADP + protein N-phospho-L-histidine.</text>
        <dbReference type="EC" id="2.7.13.3"/>
    </reaction>
</comment>
<evidence type="ECO:0000256" key="10">
    <source>
        <dbReference type="ARBA" id="ARBA00023012"/>
    </source>
</evidence>
<dbReference type="GO" id="GO:0004673">
    <property type="term" value="F:protein histidine kinase activity"/>
    <property type="evidence" value="ECO:0007669"/>
    <property type="project" value="UniProtKB-EC"/>
</dbReference>
<dbReference type="SUPFAM" id="SSF55874">
    <property type="entry name" value="ATPase domain of HSP90 chaperone/DNA topoisomerase II/histidine kinase"/>
    <property type="match status" value="1"/>
</dbReference>
<dbReference type="Gene3D" id="6.10.340.10">
    <property type="match status" value="1"/>
</dbReference>
<evidence type="ECO:0000256" key="8">
    <source>
        <dbReference type="ARBA" id="ARBA00022777"/>
    </source>
</evidence>
<keyword evidence="9" id="KW-0067">ATP-binding</keyword>
<keyword evidence="5" id="KW-0597">Phosphoprotein</keyword>
<proteinExistence type="predicted"/>
<gene>
    <name evidence="15" type="ORF">ACFPM4_10585</name>
</gene>
<feature type="transmembrane region" description="Helical" evidence="12">
    <location>
        <begin position="289"/>
        <end position="311"/>
    </location>
</feature>
<evidence type="ECO:0000256" key="11">
    <source>
        <dbReference type="ARBA" id="ARBA00023136"/>
    </source>
</evidence>
<dbReference type="PANTHER" id="PTHR34220:SF7">
    <property type="entry name" value="SENSOR HISTIDINE KINASE YPDA"/>
    <property type="match status" value="1"/>
</dbReference>
<evidence type="ECO:0000256" key="4">
    <source>
        <dbReference type="ARBA" id="ARBA00022475"/>
    </source>
</evidence>
<dbReference type="Pfam" id="PF02518">
    <property type="entry name" value="HATPase_c"/>
    <property type="match status" value="1"/>
</dbReference>
<keyword evidence="12" id="KW-1133">Transmembrane helix</keyword>
<keyword evidence="10" id="KW-0902">Two-component regulatory system</keyword>
<keyword evidence="11 12" id="KW-0472">Membrane</keyword>
<dbReference type="PROSITE" id="PS50885">
    <property type="entry name" value="HAMP"/>
    <property type="match status" value="1"/>
</dbReference>
<dbReference type="InterPro" id="IPR003660">
    <property type="entry name" value="HAMP_dom"/>
</dbReference>
<feature type="domain" description="HAMP" evidence="14">
    <location>
        <begin position="313"/>
        <end position="365"/>
    </location>
</feature>
<accession>A0ABW0LHA8</accession>
<feature type="domain" description="Histidine kinase" evidence="13">
    <location>
        <begin position="415"/>
        <end position="588"/>
    </location>
</feature>
<dbReference type="PROSITE" id="PS50109">
    <property type="entry name" value="HIS_KIN"/>
    <property type="match status" value="1"/>
</dbReference>
<dbReference type="InterPro" id="IPR005467">
    <property type="entry name" value="His_kinase_dom"/>
</dbReference>
<dbReference type="SMART" id="SM00387">
    <property type="entry name" value="HATPase_c"/>
    <property type="match status" value="1"/>
</dbReference>
<protein>
    <recommendedName>
        <fullName evidence="3">histidine kinase</fullName>
        <ecNumber evidence="3">2.7.13.3</ecNumber>
    </recommendedName>
</protein>
<comment type="subcellular location">
    <subcellularLocation>
        <location evidence="2">Cell membrane</location>
        <topology evidence="2">Multi-pass membrane protein</topology>
    </subcellularLocation>
</comment>
<evidence type="ECO:0000259" key="14">
    <source>
        <dbReference type="PROSITE" id="PS50885"/>
    </source>
</evidence>
<evidence type="ECO:0000256" key="9">
    <source>
        <dbReference type="ARBA" id="ARBA00022840"/>
    </source>
</evidence>
<comment type="caution">
    <text evidence="15">The sequence shown here is derived from an EMBL/GenBank/DDBJ whole genome shotgun (WGS) entry which is preliminary data.</text>
</comment>
<dbReference type="SMART" id="SM00304">
    <property type="entry name" value="HAMP"/>
    <property type="match status" value="1"/>
</dbReference>
<dbReference type="Pfam" id="PF00672">
    <property type="entry name" value="HAMP"/>
    <property type="match status" value="1"/>
</dbReference>
<evidence type="ECO:0000256" key="3">
    <source>
        <dbReference type="ARBA" id="ARBA00012438"/>
    </source>
</evidence>
<sequence>MKKFNDMKIQSKLVFSFFIAVIIPLFIVGFFLTQELRTKALNDAIEQSSANIERVKNRTAETLESAIYIANNLTLDQHLKNIVNTEYSSGVEILRAYREYSEFRSSLQTFDEISNIRLYVENPTMLDNWEFRPTTDAIRNTFWYQSALETNGLNGWFFIPDETKNNRKYLSLVRSINYPDYKSSSVLVININTENLNTILNQEQSPIMIIDDNNYVVVSNRKDFVGKKLNDIIETDQKLVEVNGTVTGKVNGEQSEILVDLLLPNTSQNELKFVSVIPNQVIMADANRFVQLGFIVICASFVIALILIYMFSRLISKRIILISDQINTVAEGNLDAQIKVEGTDEIGKLSKQLNYMVQNLQDLIARLESMHVEKNILQKRQQEIKLKMLASQINPHFLFNALESIRMKAHLRGEKDISSVVKQLGKLMRKSIEVTGELILLKNEIETVELYLKIQQFRYEDRLTYELDIDPLSEGIYIHPLIIQPLVENAVIHGLEFKEKGGKVTVKTCVTNHQLYVSVMDNGVGISEEKQQAILKTFNDIENSQENRIGLMNVHQRLKITFGENSGLNLKSELGKGTCISFSIPIRGNENV</sequence>
<keyword evidence="16" id="KW-1185">Reference proteome</keyword>
<evidence type="ECO:0000259" key="13">
    <source>
        <dbReference type="PROSITE" id="PS50109"/>
    </source>
</evidence>
<evidence type="ECO:0000256" key="6">
    <source>
        <dbReference type="ARBA" id="ARBA00022679"/>
    </source>
</evidence>
<keyword evidence="12" id="KW-0812">Transmembrane</keyword>
<dbReference type="InterPro" id="IPR010559">
    <property type="entry name" value="Sig_transdc_His_kin_internal"/>
</dbReference>
<evidence type="ECO:0000313" key="16">
    <source>
        <dbReference type="Proteomes" id="UP001596147"/>
    </source>
</evidence>
<dbReference type="CDD" id="cd06225">
    <property type="entry name" value="HAMP"/>
    <property type="match status" value="1"/>
</dbReference>
<evidence type="ECO:0000256" key="5">
    <source>
        <dbReference type="ARBA" id="ARBA00022553"/>
    </source>
</evidence>
<dbReference type="InterPro" id="IPR036890">
    <property type="entry name" value="HATPase_C_sf"/>
</dbReference>
<feature type="transmembrane region" description="Helical" evidence="12">
    <location>
        <begin position="12"/>
        <end position="32"/>
    </location>
</feature>